<accession>A0ABW7TUU6</accession>
<dbReference type="InterPro" id="IPR029058">
    <property type="entry name" value="AB_hydrolase_fold"/>
</dbReference>
<gene>
    <name evidence="2" type="ORF">ACH4WX_21765</name>
</gene>
<evidence type="ECO:0000313" key="2">
    <source>
        <dbReference type="EMBL" id="MFI1463354.1"/>
    </source>
</evidence>
<dbReference type="Gene3D" id="3.40.50.1820">
    <property type="entry name" value="alpha/beta hydrolase"/>
    <property type="match status" value="2"/>
</dbReference>
<comment type="caution">
    <text evidence="2">The sequence shown here is derived from an EMBL/GenBank/DDBJ whole genome shotgun (WGS) entry which is preliminary data.</text>
</comment>
<evidence type="ECO:0000313" key="3">
    <source>
        <dbReference type="Proteomes" id="UP001611263"/>
    </source>
</evidence>
<dbReference type="SUPFAM" id="SSF53474">
    <property type="entry name" value="alpha/beta-Hydrolases"/>
    <property type="match status" value="1"/>
</dbReference>
<dbReference type="Proteomes" id="UP001611263">
    <property type="component" value="Unassembled WGS sequence"/>
</dbReference>
<keyword evidence="2" id="KW-0378">Hydrolase</keyword>
<evidence type="ECO:0000259" key="1">
    <source>
        <dbReference type="Pfam" id="PF12146"/>
    </source>
</evidence>
<sequence>MGFFEGARGRLHYRDRPVDGAVAALALLPGSGQHSGHYHEFARRLNVDGIAVWTLDTAGQGLSEGDPERPVDLDDLVDDAVRFIGVVRDLVPDLPLALMGHSLGAITALAALGAARTQAVAPGRSATPKAAGYPADPALDARDLAGLVLCGTPQRVLGTSSAQVAPLPRVLAVHGVDDRRAPIEAVRDWARRHDSVELREYPDAGHDLLHERVRGRVAADIVQWTQEIVAGPARR</sequence>
<dbReference type="InterPro" id="IPR022742">
    <property type="entry name" value="Hydrolase_4"/>
</dbReference>
<dbReference type="Pfam" id="PF12146">
    <property type="entry name" value="Hydrolase_4"/>
    <property type="match status" value="1"/>
</dbReference>
<dbReference type="GeneID" id="93506780"/>
<feature type="domain" description="Serine aminopeptidase S33" evidence="1">
    <location>
        <begin position="23"/>
        <end position="116"/>
    </location>
</feature>
<dbReference type="GO" id="GO:0016787">
    <property type="term" value="F:hydrolase activity"/>
    <property type="evidence" value="ECO:0007669"/>
    <property type="project" value="UniProtKB-KW"/>
</dbReference>
<proteinExistence type="predicted"/>
<protein>
    <submittedName>
        <fullName evidence="2">Alpha/beta hydrolase</fullName>
    </submittedName>
</protein>
<organism evidence="2 3">
    <name type="scientific">Nocardia carnea</name>
    <dbReference type="NCBI Taxonomy" id="37328"/>
    <lineage>
        <taxon>Bacteria</taxon>
        <taxon>Bacillati</taxon>
        <taxon>Actinomycetota</taxon>
        <taxon>Actinomycetes</taxon>
        <taxon>Mycobacteriales</taxon>
        <taxon>Nocardiaceae</taxon>
        <taxon>Nocardia</taxon>
    </lineage>
</organism>
<dbReference type="PANTHER" id="PTHR11614">
    <property type="entry name" value="PHOSPHOLIPASE-RELATED"/>
    <property type="match status" value="1"/>
</dbReference>
<dbReference type="RefSeq" id="WP_033243277.1">
    <property type="nucleotide sequence ID" value="NZ_JBIRUQ010000005.1"/>
</dbReference>
<keyword evidence="3" id="KW-1185">Reference proteome</keyword>
<dbReference type="EMBL" id="JBIRUQ010000005">
    <property type="protein sequence ID" value="MFI1463354.1"/>
    <property type="molecule type" value="Genomic_DNA"/>
</dbReference>
<reference evidence="2 3" key="1">
    <citation type="submission" date="2024-10" db="EMBL/GenBank/DDBJ databases">
        <title>The Natural Products Discovery Center: Release of the First 8490 Sequenced Strains for Exploring Actinobacteria Biosynthetic Diversity.</title>
        <authorList>
            <person name="Kalkreuter E."/>
            <person name="Kautsar S.A."/>
            <person name="Yang D."/>
            <person name="Bader C.D."/>
            <person name="Teijaro C.N."/>
            <person name="Fluegel L."/>
            <person name="Davis C.M."/>
            <person name="Simpson J.R."/>
            <person name="Lauterbach L."/>
            <person name="Steele A.D."/>
            <person name="Gui C."/>
            <person name="Meng S."/>
            <person name="Li G."/>
            <person name="Viehrig K."/>
            <person name="Ye F."/>
            <person name="Su P."/>
            <person name="Kiefer A.F."/>
            <person name="Nichols A."/>
            <person name="Cepeda A.J."/>
            <person name="Yan W."/>
            <person name="Fan B."/>
            <person name="Jiang Y."/>
            <person name="Adhikari A."/>
            <person name="Zheng C.-J."/>
            <person name="Schuster L."/>
            <person name="Cowan T.M."/>
            <person name="Smanski M.J."/>
            <person name="Chevrette M.G."/>
            <person name="De Carvalho L.P.S."/>
            <person name="Shen B."/>
        </authorList>
    </citation>
    <scope>NUCLEOTIDE SEQUENCE [LARGE SCALE GENOMIC DNA]</scope>
    <source>
        <strain evidence="2 3">NPDC020568</strain>
    </source>
</reference>
<dbReference type="InterPro" id="IPR051044">
    <property type="entry name" value="MAG_DAG_Lipase"/>
</dbReference>
<name>A0ABW7TUU6_9NOCA</name>